<keyword evidence="1" id="KW-0812">Transmembrane</keyword>
<dbReference type="PANTHER" id="PTHR34386">
    <property type="entry name" value="GLUTAREDOXIN"/>
    <property type="match status" value="1"/>
</dbReference>
<evidence type="ECO:0000313" key="5">
    <source>
        <dbReference type="Proteomes" id="UP000469421"/>
    </source>
</evidence>
<dbReference type="SUPFAM" id="SSF52833">
    <property type="entry name" value="Thioredoxin-like"/>
    <property type="match status" value="1"/>
</dbReference>
<dbReference type="EMBL" id="WIRE01000001">
    <property type="protein sequence ID" value="MQX52031.1"/>
    <property type="molecule type" value="Genomic_DNA"/>
</dbReference>
<sequence length="160" mass="18203">MLGHTQECTFDVGNVMKLILPFFLLMMTISTGASEIYRWVDDQGKVHFSDQAPEEHQSESLQLKINTYESVTYESLNIPLPKSTRAKKVIMYSAVWCGVCAKAKRYFDRKGIPYTDYDIETSEQGKRGFKQLNGKGVPIILVGNQRMNGFSPSGFEKLYQ</sequence>
<proteinExistence type="predicted"/>
<dbReference type="InterPro" id="IPR025392">
    <property type="entry name" value="DUF4124"/>
</dbReference>
<dbReference type="CDD" id="cd02976">
    <property type="entry name" value="NrdH"/>
    <property type="match status" value="1"/>
</dbReference>
<evidence type="ECO:0000259" key="3">
    <source>
        <dbReference type="Pfam" id="PF13511"/>
    </source>
</evidence>
<dbReference type="PROSITE" id="PS51354">
    <property type="entry name" value="GLUTAREDOXIN_2"/>
    <property type="match status" value="1"/>
</dbReference>
<dbReference type="Proteomes" id="UP000469421">
    <property type="component" value="Unassembled WGS sequence"/>
</dbReference>
<reference evidence="4 5" key="1">
    <citation type="submission" date="2019-10" db="EMBL/GenBank/DDBJ databases">
        <title>Alcanivorax sp.PA15-N-34 draft genome sequence.</title>
        <authorList>
            <person name="Liao X."/>
            <person name="Shao Z."/>
        </authorList>
    </citation>
    <scope>NUCLEOTIDE SEQUENCE [LARGE SCALE GENOMIC DNA]</scope>
    <source>
        <strain evidence="4 5">PA15-N-34</strain>
    </source>
</reference>
<keyword evidence="5" id="KW-1185">Reference proteome</keyword>
<organism evidence="4 5">
    <name type="scientific">Alcanivorax sediminis</name>
    <dbReference type="NCBI Taxonomy" id="2663008"/>
    <lineage>
        <taxon>Bacteria</taxon>
        <taxon>Pseudomonadati</taxon>
        <taxon>Pseudomonadota</taxon>
        <taxon>Gammaproteobacteria</taxon>
        <taxon>Oceanospirillales</taxon>
        <taxon>Alcanivoracaceae</taxon>
        <taxon>Alcanivorax</taxon>
    </lineage>
</organism>
<feature type="transmembrane region" description="Helical" evidence="1">
    <location>
        <begin position="19"/>
        <end position="40"/>
    </location>
</feature>
<evidence type="ECO:0000256" key="1">
    <source>
        <dbReference type="SAM" id="Phobius"/>
    </source>
</evidence>
<feature type="domain" description="DUF4124" evidence="3">
    <location>
        <begin position="24"/>
        <end position="63"/>
    </location>
</feature>
<dbReference type="InterPro" id="IPR002109">
    <property type="entry name" value="Glutaredoxin"/>
</dbReference>
<comment type="caution">
    <text evidence="4">The sequence shown here is derived from an EMBL/GenBank/DDBJ whole genome shotgun (WGS) entry which is preliminary data.</text>
</comment>
<dbReference type="Gene3D" id="3.40.30.10">
    <property type="entry name" value="Glutaredoxin"/>
    <property type="match status" value="1"/>
</dbReference>
<dbReference type="AlphaFoldDB" id="A0A6N7LUE3"/>
<protein>
    <submittedName>
        <fullName evidence="4">DUF4124 domain-containing protein</fullName>
    </submittedName>
</protein>
<dbReference type="Pfam" id="PF00462">
    <property type="entry name" value="Glutaredoxin"/>
    <property type="match status" value="1"/>
</dbReference>
<dbReference type="Pfam" id="PF13511">
    <property type="entry name" value="DUF4124"/>
    <property type="match status" value="1"/>
</dbReference>
<dbReference type="InterPro" id="IPR051548">
    <property type="entry name" value="Grx-like_ET"/>
</dbReference>
<dbReference type="InterPro" id="IPR036249">
    <property type="entry name" value="Thioredoxin-like_sf"/>
</dbReference>
<gene>
    <name evidence="4" type="ORF">GFN93_02145</name>
</gene>
<dbReference type="GO" id="GO:0045454">
    <property type="term" value="P:cell redox homeostasis"/>
    <property type="evidence" value="ECO:0007669"/>
    <property type="project" value="TreeGrafter"/>
</dbReference>
<dbReference type="GO" id="GO:0009055">
    <property type="term" value="F:electron transfer activity"/>
    <property type="evidence" value="ECO:0007669"/>
    <property type="project" value="TreeGrafter"/>
</dbReference>
<dbReference type="PANTHER" id="PTHR34386:SF1">
    <property type="entry name" value="GLUTAREDOXIN-LIKE PROTEIN NRDH"/>
    <property type="match status" value="1"/>
</dbReference>
<keyword evidence="1" id="KW-1133">Transmembrane helix</keyword>
<feature type="domain" description="Glutaredoxin" evidence="2">
    <location>
        <begin position="89"/>
        <end position="145"/>
    </location>
</feature>
<evidence type="ECO:0000313" key="4">
    <source>
        <dbReference type="EMBL" id="MQX52031.1"/>
    </source>
</evidence>
<evidence type="ECO:0000259" key="2">
    <source>
        <dbReference type="Pfam" id="PF00462"/>
    </source>
</evidence>
<keyword evidence="1" id="KW-0472">Membrane</keyword>
<accession>A0A6N7LUE3</accession>
<name>A0A6N7LUE3_9GAMM</name>